<feature type="region of interest" description="Disordered" evidence="1">
    <location>
        <begin position="20"/>
        <end position="52"/>
    </location>
</feature>
<evidence type="ECO:0000256" key="1">
    <source>
        <dbReference type="SAM" id="MobiDB-lite"/>
    </source>
</evidence>
<protein>
    <submittedName>
        <fullName evidence="2">Uncharacterized protein</fullName>
    </submittedName>
</protein>
<sequence>MTAPTAPAMKTTKARGISALTLASGTPRMEAGTTTIPPDVRTTTLSASTVTK</sequence>
<feature type="compositionally biased region" description="Low complexity" evidence="1">
    <location>
        <begin position="33"/>
        <end position="44"/>
    </location>
</feature>
<dbReference type="Proteomes" id="UP000028582">
    <property type="component" value="Unassembled WGS sequence"/>
</dbReference>
<gene>
    <name evidence="2" type="ORF">F444_12017</name>
</gene>
<reference evidence="2 3" key="1">
    <citation type="submission" date="2013-11" db="EMBL/GenBank/DDBJ databases">
        <title>The Genome Sequence of Phytophthora parasitica P1976.</title>
        <authorList>
            <consortium name="The Broad Institute Genomics Platform"/>
            <person name="Russ C."/>
            <person name="Tyler B."/>
            <person name="Panabieres F."/>
            <person name="Shan W."/>
            <person name="Tripathy S."/>
            <person name="Grunwald N."/>
            <person name="Machado M."/>
            <person name="Johnson C.S."/>
            <person name="Walker B."/>
            <person name="Young S."/>
            <person name="Zeng Q."/>
            <person name="Gargeya S."/>
            <person name="Fitzgerald M."/>
            <person name="Haas B."/>
            <person name="Abouelleil A."/>
            <person name="Allen A.W."/>
            <person name="Alvarado L."/>
            <person name="Arachchi H.M."/>
            <person name="Berlin A.M."/>
            <person name="Chapman S.B."/>
            <person name="Gainer-Dewar J."/>
            <person name="Goldberg J."/>
            <person name="Griggs A."/>
            <person name="Gujja S."/>
            <person name="Hansen M."/>
            <person name="Howarth C."/>
            <person name="Imamovic A."/>
            <person name="Ireland A."/>
            <person name="Larimer J."/>
            <person name="McCowan C."/>
            <person name="Murphy C."/>
            <person name="Pearson M."/>
            <person name="Poon T.W."/>
            <person name="Priest M."/>
            <person name="Roberts A."/>
            <person name="Saif S."/>
            <person name="Shea T."/>
            <person name="Sisk P."/>
            <person name="Sykes S."/>
            <person name="Wortman J."/>
            <person name="Nusbaum C."/>
            <person name="Birren B."/>
        </authorList>
    </citation>
    <scope>NUCLEOTIDE SEQUENCE [LARGE SCALE GENOMIC DNA]</scope>
    <source>
        <strain evidence="2 3">P1976</strain>
    </source>
</reference>
<comment type="caution">
    <text evidence="2">The sequence shown here is derived from an EMBL/GenBank/DDBJ whole genome shotgun (WGS) entry which is preliminary data.</text>
</comment>
<dbReference type="AlphaFoldDB" id="A0A080ZYE7"/>
<accession>A0A080ZYE7</accession>
<proteinExistence type="predicted"/>
<evidence type="ECO:0000313" key="3">
    <source>
        <dbReference type="Proteomes" id="UP000028582"/>
    </source>
</evidence>
<organism evidence="2 3">
    <name type="scientific">Phytophthora nicotianae P1976</name>
    <dbReference type="NCBI Taxonomy" id="1317066"/>
    <lineage>
        <taxon>Eukaryota</taxon>
        <taxon>Sar</taxon>
        <taxon>Stramenopiles</taxon>
        <taxon>Oomycota</taxon>
        <taxon>Peronosporomycetes</taxon>
        <taxon>Peronosporales</taxon>
        <taxon>Peronosporaceae</taxon>
        <taxon>Phytophthora</taxon>
    </lineage>
</organism>
<name>A0A080ZYE7_PHYNI</name>
<dbReference type="EMBL" id="ANJA01002155">
    <property type="protein sequence ID" value="ETO71658.1"/>
    <property type="molecule type" value="Genomic_DNA"/>
</dbReference>
<evidence type="ECO:0000313" key="2">
    <source>
        <dbReference type="EMBL" id="ETO71658.1"/>
    </source>
</evidence>